<evidence type="ECO:0000259" key="12">
    <source>
        <dbReference type="Pfam" id="PF02852"/>
    </source>
</evidence>
<evidence type="ECO:0000256" key="7">
    <source>
        <dbReference type="ARBA" id="ARBA00023157"/>
    </source>
</evidence>
<feature type="transmembrane region" description="Helical" evidence="11">
    <location>
        <begin position="88"/>
        <end position="109"/>
    </location>
</feature>
<evidence type="ECO:0000256" key="4">
    <source>
        <dbReference type="ARBA" id="ARBA00022827"/>
    </source>
</evidence>
<feature type="region of interest" description="Disordered" evidence="10">
    <location>
        <begin position="715"/>
        <end position="738"/>
    </location>
</feature>
<sequence>MKTSRLALLATIVLAMALFFLFDLDRYFSLDFFKRQQAAIEAWRDARPAAAALLFFAVYVAVTGLSLPGAAVMTLAAGAIFGLGWGTLIVSFASTIGATLAFLASRFVLRDMVQARFGDRLRAINEGVAKDGGLYLFTLRLVPVFPFFVINLVMGLTPIRTWTFYWVSQLGMLAGTLVYVNAGTQLVRIDSLAGILSPGLLASFALLGVFPLIAKKIVELVKARKVYAGWQKPARFDRNLVVIGAGAAGLVSSYIAAAVKAKVTLVEKHKMGGDCLNTGCVPSKALIRSAKLLSHIRRAKEFGIREATADFDFADVMARVHAIIRTVEPHDSVERYTDLGVEVIEGRAKIVSPWEVEIARNDGGHETLTTRSIIIAAGARPFVPPIPGIDDVGYYTSDTIWNLRELPRRLLVLGGGPVGSELAQTFARFGAAVTMLVKGERIMPREDPEVSELVMGRFRAEGIELRTGHEAKRFVVDDGEKVLIAEHQGQEVRIPFDVLLVAVGRAAKLKGYGLEELGIPVGRTVAVNEYLQTNYPNIYAAGDVAGPYQFTHTAAHQAWYASVNALFAPFKKFRADYSAVPWATFVDPEVARVGLNEQDAKRRNIPFELTRFAIEDLDRAIADGEAHGFVKVLTVPGKDRILGVTIVGEHAGDLIAEYVFAMRHGLGLNKILGTIHIYPTLAEANKYAAGEWKRAHAPQKLLEWVGRFHGWRRGTGGARSDTGPSVGKIPNANASSGS</sequence>
<dbReference type="PANTHER" id="PTHR43014:SF2">
    <property type="entry name" value="MERCURIC REDUCTASE"/>
    <property type="match status" value="1"/>
</dbReference>
<protein>
    <submittedName>
        <fullName evidence="15">Pyridine nucleotide-disulfide oxidoreductase</fullName>
    </submittedName>
</protein>
<dbReference type="Pfam" id="PF07992">
    <property type="entry name" value="Pyr_redox_2"/>
    <property type="match status" value="1"/>
</dbReference>
<dbReference type="InterPro" id="IPR023753">
    <property type="entry name" value="FAD/NAD-binding_dom"/>
</dbReference>
<name>A0ABX1PGS1_9RHOO</name>
<keyword evidence="16" id="KW-1185">Reference proteome</keyword>
<evidence type="ECO:0000256" key="3">
    <source>
        <dbReference type="ARBA" id="ARBA00022630"/>
    </source>
</evidence>
<dbReference type="InterPro" id="IPR036188">
    <property type="entry name" value="FAD/NAD-bd_sf"/>
</dbReference>
<keyword evidence="8 9" id="KW-0676">Redox-active center</keyword>
<dbReference type="Proteomes" id="UP000615989">
    <property type="component" value="Unassembled WGS sequence"/>
</dbReference>
<feature type="transmembrane region" description="Helical" evidence="11">
    <location>
        <begin position="49"/>
        <end position="82"/>
    </location>
</feature>
<dbReference type="Pfam" id="PF02852">
    <property type="entry name" value="Pyr_redox_dim"/>
    <property type="match status" value="1"/>
</dbReference>
<comment type="cofactor">
    <cofactor evidence="1">
        <name>FAD</name>
        <dbReference type="ChEBI" id="CHEBI:57692"/>
    </cofactor>
</comment>
<accession>A0ABX1PGS1</accession>
<dbReference type="Gene3D" id="3.50.50.60">
    <property type="entry name" value="FAD/NAD(P)-binding domain"/>
    <property type="match status" value="2"/>
</dbReference>
<evidence type="ECO:0000256" key="8">
    <source>
        <dbReference type="ARBA" id="ARBA00023284"/>
    </source>
</evidence>
<evidence type="ECO:0000256" key="6">
    <source>
        <dbReference type="ARBA" id="ARBA00023002"/>
    </source>
</evidence>
<comment type="similarity">
    <text evidence="2 9">Belongs to the class-I pyridine nucleotide-disulfide oxidoreductase family.</text>
</comment>
<evidence type="ECO:0000256" key="10">
    <source>
        <dbReference type="SAM" id="MobiDB-lite"/>
    </source>
</evidence>
<keyword evidence="11" id="KW-1133">Transmembrane helix</keyword>
<keyword evidence="11" id="KW-0812">Transmembrane</keyword>
<keyword evidence="11" id="KW-0472">Membrane</keyword>
<dbReference type="PANTHER" id="PTHR43014">
    <property type="entry name" value="MERCURIC REDUCTASE"/>
    <property type="match status" value="1"/>
</dbReference>
<evidence type="ECO:0000256" key="9">
    <source>
        <dbReference type="RuleBase" id="RU003691"/>
    </source>
</evidence>
<feature type="transmembrane region" description="Helical" evidence="11">
    <location>
        <begin position="240"/>
        <end position="261"/>
    </location>
</feature>
<evidence type="ECO:0000256" key="11">
    <source>
        <dbReference type="SAM" id="Phobius"/>
    </source>
</evidence>
<evidence type="ECO:0000259" key="13">
    <source>
        <dbReference type="Pfam" id="PF07992"/>
    </source>
</evidence>
<keyword evidence="7" id="KW-1015">Disulfide bond</keyword>
<comment type="caution">
    <text evidence="15">The sequence shown here is derived from an EMBL/GenBank/DDBJ whole genome shotgun (WGS) entry which is preliminary data.</text>
</comment>
<dbReference type="Gene3D" id="3.30.390.30">
    <property type="match status" value="1"/>
</dbReference>
<feature type="domain" description="Pyridine nucleotide-disulphide oxidoreductase dimerisation" evidence="12">
    <location>
        <begin position="580"/>
        <end position="688"/>
    </location>
</feature>
<evidence type="ECO:0000313" key="15">
    <source>
        <dbReference type="EMBL" id="NMG23710.1"/>
    </source>
</evidence>
<dbReference type="InterPro" id="IPR016156">
    <property type="entry name" value="FAD/NAD-linked_Rdtase_dimer_sf"/>
</dbReference>
<evidence type="ECO:0000256" key="2">
    <source>
        <dbReference type="ARBA" id="ARBA00007532"/>
    </source>
</evidence>
<gene>
    <name evidence="15" type="ORF">GO606_03035</name>
</gene>
<dbReference type="Pfam" id="PF09335">
    <property type="entry name" value="VTT_dom"/>
    <property type="match status" value="1"/>
</dbReference>
<dbReference type="SUPFAM" id="SSF51905">
    <property type="entry name" value="FAD/NAD(P)-binding domain"/>
    <property type="match status" value="1"/>
</dbReference>
<dbReference type="InterPro" id="IPR012999">
    <property type="entry name" value="Pyr_OxRdtase_I_AS"/>
</dbReference>
<keyword evidence="4 9" id="KW-0274">FAD</keyword>
<feature type="domain" description="VTT" evidence="14">
    <location>
        <begin position="71"/>
        <end position="184"/>
    </location>
</feature>
<feature type="transmembrane region" description="Helical" evidence="11">
    <location>
        <begin position="192"/>
        <end position="214"/>
    </location>
</feature>
<dbReference type="InterPro" id="IPR004099">
    <property type="entry name" value="Pyr_nucl-diS_OxRdtase_dimer"/>
</dbReference>
<evidence type="ECO:0000256" key="1">
    <source>
        <dbReference type="ARBA" id="ARBA00001974"/>
    </source>
</evidence>
<keyword evidence="6 9" id="KW-0560">Oxidoreductase</keyword>
<feature type="domain" description="FAD/NAD(P)-binding" evidence="13">
    <location>
        <begin position="239"/>
        <end position="558"/>
    </location>
</feature>
<feature type="transmembrane region" description="Helical" evidence="11">
    <location>
        <begin position="134"/>
        <end position="156"/>
    </location>
</feature>
<organism evidence="15 16">
    <name type="scientific">Aromatoleum anaerobium</name>
    <dbReference type="NCBI Taxonomy" id="182180"/>
    <lineage>
        <taxon>Bacteria</taxon>
        <taxon>Pseudomonadati</taxon>
        <taxon>Pseudomonadota</taxon>
        <taxon>Betaproteobacteria</taxon>
        <taxon>Rhodocyclales</taxon>
        <taxon>Rhodocyclaceae</taxon>
        <taxon>Aromatoleum</taxon>
    </lineage>
</organism>
<evidence type="ECO:0000259" key="14">
    <source>
        <dbReference type="Pfam" id="PF09335"/>
    </source>
</evidence>
<evidence type="ECO:0000313" key="16">
    <source>
        <dbReference type="Proteomes" id="UP000615989"/>
    </source>
</evidence>
<keyword evidence="3 9" id="KW-0285">Flavoprotein</keyword>
<keyword evidence="5" id="KW-0521">NADP</keyword>
<dbReference type="EMBL" id="WTVG01000005">
    <property type="protein sequence ID" value="NMG23710.1"/>
    <property type="molecule type" value="Genomic_DNA"/>
</dbReference>
<evidence type="ECO:0000256" key="5">
    <source>
        <dbReference type="ARBA" id="ARBA00022857"/>
    </source>
</evidence>
<dbReference type="PRINTS" id="PR00368">
    <property type="entry name" value="FADPNR"/>
</dbReference>
<dbReference type="PRINTS" id="PR00411">
    <property type="entry name" value="PNDRDTASEI"/>
</dbReference>
<feature type="transmembrane region" description="Helical" evidence="11">
    <location>
        <begin position="162"/>
        <end position="180"/>
    </location>
</feature>
<dbReference type="RefSeq" id="WP_169117121.1">
    <property type="nucleotide sequence ID" value="NZ_WTVG02000039.1"/>
</dbReference>
<proteinExistence type="inferred from homology"/>
<dbReference type="SUPFAM" id="SSF55424">
    <property type="entry name" value="FAD/NAD-linked reductases, dimerisation (C-terminal) domain"/>
    <property type="match status" value="1"/>
</dbReference>
<feature type="transmembrane region" description="Helical" evidence="11">
    <location>
        <begin position="6"/>
        <end position="28"/>
    </location>
</feature>
<dbReference type="InterPro" id="IPR032816">
    <property type="entry name" value="VTT_dom"/>
</dbReference>
<dbReference type="PROSITE" id="PS00076">
    <property type="entry name" value="PYRIDINE_REDOX_1"/>
    <property type="match status" value="1"/>
</dbReference>
<reference evidence="15" key="1">
    <citation type="submission" date="2019-12" db="EMBL/GenBank/DDBJ databases">
        <title>Comparative genomics gives insights into the taxonomy of the Azoarcus-Aromatoleum group and reveals separate origins of nif in the plant-associated Azoarcus and non-plant-associated Aromatoleum sub-groups.</title>
        <authorList>
            <person name="Lafos M."/>
            <person name="Maluk M."/>
            <person name="Batista M."/>
            <person name="Junghare M."/>
            <person name="Carmona M."/>
            <person name="Faoro H."/>
            <person name="Cruz L.M."/>
            <person name="Battistoni F."/>
            <person name="De Souza E."/>
            <person name="Pedrosa F."/>
            <person name="Chen W.-M."/>
            <person name="Poole P.S."/>
            <person name="Dixon R.A."/>
            <person name="James E.K."/>
        </authorList>
    </citation>
    <scope>NUCLEOTIDE SEQUENCE</scope>
    <source>
        <strain evidence="15">LuFRes1</strain>
    </source>
</reference>